<evidence type="ECO:0000259" key="1">
    <source>
        <dbReference type="Pfam" id="PF00535"/>
    </source>
</evidence>
<dbReference type="Pfam" id="PF00535">
    <property type="entry name" value="Glycos_transf_2"/>
    <property type="match status" value="1"/>
</dbReference>
<keyword evidence="3" id="KW-1185">Reference proteome</keyword>
<organism evidence="2 3">
    <name type="scientific">Adhaeribacter terreus</name>
    <dbReference type="NCBI Taxonomy" id="529703"/>
    <lineage>
        <taxon>Bacteria</taxon>
        <taxon>Pseudomonadati</taxon>
        <taxon>Bacteroidota</taxon>
        <taxon>Cytophagia</taxon>
        <taxon>Cytophagales</taxon>
        <taxon>Hymenobacteraceae</taxon>
        <taxon>Adhaeribacter</taxon>
    </lineage>
</organism>
<protein>
    <submittedName>
        <fullName evidence="2">Glycosyltransferase family 2 protein</fullName>
    </submittedName>
</protein>
<sequence>MPRIAVIIPAYNEASSIGHVLKDIPGGLVTEIIVVDNNSSDETASIAKTNGATVLFQPEKGYGNACLAGLAYLRKKTSEQKPNIVVFLDGDYSDYPERMPELLYPILNNDADLVIGSRTLGESERGSMTIPQIFGNWLATRLLKRFYKVKFTDLGPFRAIRYDCLEKLNMQDKTYGWTVEMQLKAAKNRFRCTEVAVPYRRRIGKSKISGTIKGAVLAGYKILYTLFRYR</sequence>
<dbReference type="RefSeq" id="WP_378016202.1">
    <property type="nucleotide sequence ID" value="NZ_JBHSKT010000002.1"/>
</dbReference>
<accession>A0ABW0E626</accession>
<name>A0ABW0E626_9BACT</name>
<dbReference type="InterPro" id="IPR001173">
    <property type="entry name" value="Glyco_trans_2-like"/>
</dbReference>
<reference evidence="3" key="1">
    <citation type="journal article" date="2019" name="Int. J. Syst. Evol. Microbiol.">
        <title>The Global Catalogue of Microorganisms (GCM) 10K type strain sequencing project: providing services to taxonomists for standard genome sequencing and annotation.</title>
        <authorList>
            <consortium name="The Broad Institute Genomics Platform"/>
            <consortium name="The Broad Institute Genome Sequencing Center for Infectious Disease"/>
            <person name="Wu L."/>
            <person name="Ma J."/>
        </authorList>
    </citation>
    <scope>NUCLEOTIDE SEQUENCE [LARGE SCALE GENOMIC DNA]</scope>
    <source>
        <strain evidence="3">KACC 12602</strain>
    </source>
</reference>
<dbReference type="CDD" id="cd04179">
    <property type="entry name" value="DPM_DPG-synthase_like"/>
    <property type="match status" value="1"/>
</dbReference>
<dbReference type="Gene3D" id="3.90.550.10">
    <property type="entry name" value="Spore Coat Polysaccharide Biosynthesis Protein SpsA, Chain A"/>
    <property type="match status" value="1"/>
</dbReference>
<comment type="caution">
    <text evidence="2">The sequence shown here is derived from an EMBL/GenBank/DDBJ whole genome shotgun (WGS) entry which is preliminary data.</text>
</comment>
<dbReference type="PANTHER" id="PTHR48090">
    <property type="entry name" value="UNDECAPRENYL-PHOSPHATE 4-DEOXY-4-FORMAMIDO-L-ARABINOSE TRANSFERASE-RELATED"/>
    <property type="match status" value="1"/>
</dbReference>
<dbReference type="PANTHER" id="PTHR48090:SF7">
    <property type="entry name" value="RFBJ PROTEIN"/>
    <property type="match status" value="1"/>
</dbReference>
<proteinExistence type="predicted"/>
<dbReference type="EMBL" id="JBHSKT010000002">
    <property type="protein sequence ID" value="MFC5269822.1"/>
    <property type="molecule type" value="Genomic_DNA"/>
</dbReference>
<feature type="domain" description="Glycosyltransferase 2-like" evidence="1">
    <location>
        <begin position="6"/>
        <end position="167"/>
    </location>
</feature>
<dbReference type="Proteomes" id="UP001596161">
    <property type="component" value="Unassembled WGS sequence"/>
</dbReference>
<dbReference type="SUPFAM" id="SSF53448">
    <property type="entry name" value="Nucleotide-diphospho-sugar transferases"/>
    <property type="match status" value="1"/>
</dbReference>
<evidence type="ECO:0000313" key="3">
    <source>
        <dbReference type="Proteomes" id="UP001596161"/>
    </source>
</evidence>
<dbReference type="InterPro" id="IPR050256">
    <property type="entry name" value="Glycosyltransferase_2"/>
</dbReference>
<dbReference type="InterPro" id="IPR029044">
    <property type="entry name" value="Nucleotide-diphossugar_trans"/>
</dbReference>
<gene>
    <name evidence="2" type="ORF">ACFPIB_04315</name>
</gene>
<evidence type="ECO:0000313" key="2">
    <source>
        <dbReference type="EMBL" id="MFC5269822.1"/>
    </source>
</evidence>